<evidence type="ECO:0000256" key="6">
    <source>
        <dbReference type="ARBA" id="ARBA00023136"/>
    </source>
</evidence>
<comment type="domain">
    <text evidence="11 12">The DHHC domain is required for palmitoyltransferase activity.</text>
</comment>
<evidence type="ECO:0000256" key="12">
    <source>
        <dbReference type="RuleBase" id="RU079119"/>
    </source>
</evidence>
<keyword evidence="9 11" id="KW-0012">Acyltransferase</keyword>
<keyword evidence="3 11" id="KW-0812">Transmembrane</keyword>
<evidence type="ECO:0000313" key="17">
    <source>
        <dbReference type="Proteomes" id="UP000243498"/>
    </source>
</evidence>
<feature type="transmembrane region" description="Helical" evidence="11 12">
    <location>
        <begin position="45"/>
        <end position="63"/>
    </location>
</feature>
<comment type="function">
    <text evidence="11">Mediates the reversible addition of palmitate to target proteins, thereby regulating their membrane association and biological function.</text>
</comment>
<comment type="caution">
    <text evidence="15">The sequence shown here is derived from an EMBL/GenBank/DDBJ whole genome shotgun (WGS) entry which is preliminary data.</text>
</comment>
<dbReference type="EMBL" id="SBHS01000007">
    <property type="protein sequence ID" value="TWU75503.1"/>
    <property type="molecule type" value="Genomic_DNA"/>
</dbReference>
<protein>
    <recommendedName>
        <fullName evidence="11">Palmitoyltransferase PFA4</fullName>
        <ecNumber evidence="11">2.3.1.225</ecNumber>
    </recommendedName>
    <alternativeName>
        <fullName evidence="11">Protein S-acyltransferase</fullName>
        <shortName evidence="11">PAT</shortName>
    </alternativeName>
    <alternativeName>
        <fullName evidence="11">Protein fatty acyltransferase 4</fullName>
    </alternativeName>
</protein>
<name>A0A166W2S8_METRR</name>
<feature type="coiled-coil region" evidence="13">
    <location>
        <begin position="322"/>
        <end position="355"/>
    </location>
</feature>
<dbReference type="EC" id="2.3.1.225" evidence="11"/>
<reference evidence="18" key="2">
    <citation type="submission" date="2018-12" db="EMBL/GenBank/DDBJ databases">
        <title>The complete genome of Metarhizium rileyi, a key fungal pathogen of Lepidoptera.</title>
        <authorList>
            <person name="Binneck E."/>
            <person name="Lastra C.C.L."/>
            <person name="Sosa-Gomez D.R."/>
        </authorList>
    </citation>
    <scope>NUCLEOTIDE SEQUENCE [LARGE SCALE GENOMIC DNA]</scope>
    <source>
        <strain evidence="18">Cep018-CH2</strain>
    </source>
</reference>
<dbReference type="HAMAP" id="MF_03199">
    <property type="entry name" value="DHHC_PAT_PFA4"/>
    <property type="match status" value="1"/>
</dbReference>
<dbReference type="InterPro" id="IPR001594">
    <property type="entry name" value="Palmitoyltrfase_DHHC"/>
</dbReference>
<feature type="domain" description="Palmitoyltransferase DHHC" evidence="14">
    <location>
        <begin position="87"/>
        <end position="215"/>
    </location>
</feature>
<dbReference type="AlphaFoldDB" id="A0A166W2S8"/>
<feature type="transmembrane region" description="Helical" evidence="11 12">
    <location>
        <begin position="12"/>
        <end position="33"/>
    </location>
</feature>
<accession>A0A5C6GHP7</accession>
<keyword evidence="7 11" id="KW-0564">Palmitate</keyword>
<gene>
    <name evidence="11 16" type="primary">PFA4</name>
    <name evidence="16" type="ORF">ED733_005547</name>
    <name evidence="15" type="ORF">NOR_08574</name>
</gene>
<evidence type="ECO:0000259" key="14">
    <source>
        <dbReference type="Pfam" id="PF01529"/>
    </source>
</evidence>
<comment type="catalytic activity">
    <reaction evidence="10 11 12">
        <text>L-cysteinyl-[protein] + hexadecanoyl-CoA = S-hexadecanoyl-L-cysteinyl-[protein] + CoA</text>
        <dbReference type="Rhea" id="RHEA:36683"/>
        <dbReference type="Rhea" id="RHEA-COMP:10131"/>
        <dbReference type="Rhea" id="RHEA-COMP:11032"/>
        <dbReference type="ChEBI" id="CHEBI:29950"/>
        <dbReference type="ChEBI" id="CHEBI:57287"/>
        <dbReference type="ChEBI" id="CHEBI:57379"/>
        <dbReference type="ChEBI" id="CHEBI:74151"/>
        <dbReference type="EC" id="2.3.1.225"/>
    </reaction>
</comment>
<evidence type="ECO:0000313" key="16">
    <source>
        <dbReference type="EMBL" id="TWU75503.1"/>
    </source>
</evidence>
<keyword evidence="2 11" id="KW-0808">Transferase</keyword>
<dbReference type="InterPro" id="IPR039859">
    <property type="entry name" value="PFA4/ZDH16/20/ERF2-like"/>
</dbReference>
<evidence type="ECO:0000313" key="15">
    <source>
        <dbReference type="EMBL" id="OAA34291.1"/>
    </source>
</evidence>
<reference evidence="16" key="3">
    <citation type="journal article" date="2019" name="Microbiol. Resour. Announc.">
        <title>Genome Sequence of Metarhizium rileyi, a Microbial Control Agent for Lepidoptera.</title>
        <authorList>
            <person name="Binneck E."/>
            <person name="Lastra C.C.L."/>
            <person name="Sosa-Gomez D.R."/>
        </authorList>
    </citation>
    <scope>NUCLEOTIDE SEQUENCE</scope>
    <source>
        <strain evidence="16">Cep018-CH2</strain>
    </source>
</reference>
<dbReference type="GO" id="GO:0019706">
    <property type="term" value="F:protein-cysteine S-palmitoyltransferase activity"/>
    <property type="evidence" value="ECO:0007669"/>
    <property type="project" value="UniProtKB-UniRule"/>
</dbReference>
<evidence type="ECO:0000256" key="7">
    <source>
        <dbReference type="ARBA" id="ARBA00023139"/>
    </source>
</evidence>
<proteinExistence type="inferred from homology"/>
<feature type="transmembrane region" description="Helical" evidence="11 12">
    <location>
        <begin position="173"/>
        <end position="198"/>
    </location>
</feature>
<evidence type="ECO:0000313" key="18">
    <source>
        <dbReference type="Proteomes" id="UP000317257"/>
    </source>
</evidence>
<dbReference type="InterPro" id="IPR033682">
    <property type="entry name" value="PFA4"/>
</dbReference>
<accession>A0A166W2S8</accession>
<evidence type="ECO:0000256" key="13">
    <source>
        <dbReference type="SAM" id="Coils"/>
    </source>
</evidence>
<comment type="subcellular location">
    <subcellularLocation>
        <location evidence="11">Endoplasmic reticulum membrane</location>
        <topology evidence="11">Multi-pass membrane protein</topology>
    </subcellularLocation>
    <subcellularLocation>
        <location evidence="1">Membrane</location>
        <topology evidence="1">Multi-pass membrane protein</topology>
    </subcellularLocation>
</comment>
<dbReference type="Proteomes" id="UP000317257">
    <property type="component" value="Unassembled WGS sequence"/>
</dbReference>
<feature type="active site" description="S-palmitoyl cysteine intermediate" evidence="11">
    <location>
        <position position="119"/>
    </location>
</feature>
<keyword evidence="13" id="KW-0175">Coiled coil</keyword>
<keyword evidence="6 11" id="KW-0472">Membrane</keyword>
<dbReference type="PROSITE" id="PS50216">
    <property type="entry name" value="DHHC"/>
    <property type="match status" value="1"/>
</dbReference>
<evidence type="ECO:0000256" key="8">
    <source>
        <dbReference type="ARBA" id="ARBA00023288"/>
    </source>
</evidence>
<evidence type="ECO:0000256" key="3">
    <source>
        <dbReference type="ARBA" id="ARBA00022692"/>
    </source>
</evidence>
<dbReference type="EMBL" id="AZHC01000057">
    <property type="protein sequence ID" value="OAA34291.1"/>
    <property type="molecule type" value="Genomic_DNA"/>
</dbReference>
<dbReference type="OrthoDB" id="331948at2759"/>
<keyword evidence="4 11" id="KW-0256">Endoplasmic reticulum</keyword>
<reference evidence="15 17" key="1">
    <citation type="journal article" date="2016" name="Genome Biol. Evol.">
        <title>Divergent and convergent evolution of fungal pathogenicity.</title>
        <authorList>
            <person name="Shang Y."/>
            <person name="Xiao G."/>
            <person name="Zheng P."/>
            <person name="Cen K."/>
            <person name="Zhan S."/>
            <person name="Wang C."/>
        </authorList>
    </citation>
    <scope>NUCLEOTIDE SEQUENCE [LARGE SCALE GENOMIC DNA]</scope>
    <source>
        <strain evidence="15 17">RCEF 4871</strain>
    </source>
</reference>
<evidence type="ECO:0000256" key="1">
    <source>
        <dbReference type="ARBA" id="ARBA00004141"/>
    </source>
</evidence>
<comment type="similarity">
    <text evidence="11">Belongs to the DHHC palmitoyltransferase family. PFA4 subfamily.</text>
</comment>
<keyword evidence="17" id="KW-1185">Reference proteome</keyword>
<dbReference type="PANTHER" id="PTHR12246">
    <property type="entry name" value="PALMITOYLTRANSFERASE ZDHHC16"/>
    <property type="match status" value="1"/>
</dbReference>
<evidence type="ECO:0000256" key="4">
    <source>
        <dbReference type="ARBA" id="ARBA00022824"/>
    </source>
</evidence>
<evidence type="ECO:0000256" key="11">
    <source>
        <dbReference type="HAMAP-Rule" id="MF_03199"/>
    </source>
</evidence>
<evidence type="ECO:0000256" key="10">
    <source>
        <dbReference type="ARBA" id="ARBA00048048"/>
    </source>
</evidence>
<dbReference type="STRING" id="1081105.A0A166W2S8"/>
<dbReference type="GO" id="GO:0005789">
    <property type="term" value="C:endoplasmic reticulum membrane"/>
    <property type="evidence" value="ECO:0007669"/>
    <property type="project" value="UniProtKB-SubCell"/>
</dbReference>
<keyword evidence="5 11" id="KW-1133">Transmembrane helix</keyword>
<sequence>MTGLNDAPFVQSIAVPAVCILIAFLGYFPQYLFRHSSLEPGPPSFRETAVFNGLLTFLWLTYYKAVSEDPGRYLFADKAIKTEAEADGNWCRKCSAPKPARAHHCRHCGRCIPKMDHHCPWTANCVSMTTFPHFLRFLLFANMSLWALGYLLWQRIFALWESRHLPAYLGPTLEALVGLALTSLVCLFTSLALAIMLATTVKSWLFNCTMIEGWQMERHDVVMGRGGQDWWDMSGPDGEKVRVERVEFPYDLGFFANMAQAMGSSNFLLWFSPFSGSPKVGRDGLGCGWSWEENGFNRNEGMWPPPDPEKIRKANRLWPAARRDLEAELRNAEAMSEEEQKRTFKERQLQDMQRRNILMTELEELDDCGMMYGNSDCNGSGSDEESSWRNNDGERLQDFGVDEDAELCTTHQTTHDDHVPLGELLRRRNIMRSPSVG</sequence>
<feature type="transmembrane region" description="Helical" evidence="11 12">
    <location>
        <begin position="134"/>
        <end position="153"/>
    </location>
</feature>
<organism evidence="15 17">
    <name type="scientific">Metarhizium rileyi (strain RCEF 4871)</name>
    <name type="common">Nomuraea rileyi</name>
    <dbReference type="NCBI Taxonomy" id="1649241"/>
    <lineage>
        <taxon>Eukaryota</taxon>
        <taxon>Fungi</taxon>
        <taxon>Dikarya</taxon>
        <taxon>Ascomycota</taxon>
        <taxon>Pezizomycotina</taxon>
        <taxon>Sordariomycetes</taxon>
        <taxon>Hypocreomycetidae</taxon>
        <taxon>Hypocreales</taxon>
        <taxon>Clavicipitaceae</taxon>
        <taxon>Metarhizium</taxon>
    </lineage>
</organism>
<dbReference type="Pfam" id="PF01529">
    <property type="entry name" value="DHHC"/>
    <property type="match status" value="1"/>
</dbReference>
<evidence type="ECO:0000256" key="9">
    <source>
        <dbReference type="ARBA" id="ARBA00023315"/>
    </source>
</evidence>
<keyword evidence="8 11" id="KW-0449">Lipoprotein</keyword>
<evidence type="ECO:0000256" key="2">
    <source>
        <dbReference type="ARBA" id="ARBA00022679"/>
    </source>
</evidence>
<evidence type="ECO:0000256" key="5">
    <source>
        <dbReference type="ARBA" id="ARBA00022989"/>
    </source>
</evidence>
<dbReference type="OMA" id="WEIERHK"/>
<dbReference type="Proteomes" id="UP000243498">
    <property type="component" value="Unassembled WGS sequence"/>
</dbReference>